<accession>A0A5P9NIB4</accession>
<dbReference type="Pfam" id="PF00903">
    <property type="entry name" value="Glyoxalase"/>
    <property type="match status" value="1"/>
</dbReference>
<sequence length="157" mass="17303">MGRSVAMSDTGIRFQRANFVVSDLERSLTFYRDILGMEVNYQKQSAADSYSYDVFEIDRAAVMNFAVLATSDQPRVMALTELKGIELPPVPAPRRAAIVLDVADIDGVVAASKHAGLHVYEEDHLVTNDGREGREVGIVDFDDNLVVIYHITKAAAE</sequence>
<evidence type="ECO:0000259" key="1">
    <source>
        <dbReference type="PROSITE" id="PS51819"/>
    </source>
</evidence>
<dbReference type="PROSITE" id="PS51819">
    <property type="entry name" value="VOC"/>
    <property type="match status" value="1"/>
</dbReference>
<evidence type="ECO:0000313" key="2">
    <source>
        <dbReference type="EMBL" id="QFU75541.1"/>
    </source>
</evidence>
<dbReference type="InterPro" id="IPR029068">
    <property type="entry name" value="Glyas_Bleomycin-R_OHBP_Dase"/>
</dbReference>
<dbReference type="CDD" id="cd06587">
    <property type="entry name" value="VOC"/>
    <property type="match status" value="1"/>
</dbReference>
<name>A0A5P9NIB4_9GAMM</name>
<gene>
    <name evidence="2" type="ORF">EY643_07685</name>
</gene>
<dbReference type="EMBL" id="CP036422">
    <property type="protein sequence ID" value="QFU75541.1"/>
    <property type="molecule type" value="Genomic_DNA"/>
</dbReference>
<protein>
    <submittedName>
        <fullName evidence="2">VOC family protein</fullName>
    </submittedName>
</protein>
<feature type="domain" description="VOC" evidence="1">
    <location>
        <begin position="13"/>
        <end position="151"/>
    </location>
</feature>
<dbReference type="KEGG" id="halc:EY643_07685"/>
<dbReference type="AlphaFoldDB" id="A0A5P9NIB4"/>
<dbReference type="Gene3D" id="3.10.180.10">
    <property type="entry name" value="2,3-Dihydroxybiphenyl 1,2-Dioxygenase, domain 1"/>
    <property type="match status" value="1"/>
</dbReference>
<dbReference type="InterPro" id="IPR037523">
    <property type="entry name" value="VOC_core"/>
</dbReference>
<organism evidence="2 3">
    <name type="scientific">Halioglobus maricola</name>
    <dbReference type="NCBI Taxonomy" id="2601894"/>
    <lineage>
        <taxon>Bacteria</taxon>
        <taxon>Pseudomonadati</taxon>
        <taxon>Pseudomonadota</taxon>
        <taxon>Gammaproteobacteria</taxon>
        <taxon>Cellvibrionales</taxon>
        <taxon>Halieaceae</taxon>
        <taxon>Halioglobus</taxon>
    </lineage>
</organism>
<proteinExistence type="predicted"/>
<dbReference type="InterPro" id="IPR004360">
    <property type="entry name" value="Glyas_Fos-R_dOase_dom"/>
</dbReference>
<dbReference type="OrthoDB" id="9804944at2"/>
<dbReference type="SUPFAM" id="SSF54593">
    <property type="entry name" value="Glyoxalase/Bleomycin resistance protein/Dihydroxybiphenyl dioxygenase"/>
    <property type="match status" value="1"/>
</dbReference>
<dbReference type="Proteomes" id="UP000326287">
    <property type="component" value="Chromosome"/>
</dbReference>
<keyword evidence="3" id="KW-1185">Reference proteome</keyword>
<evidence type="ECO:0000313" key="3">
    <source>
        <dbReference type="Proteomes" id="UP000326287"/>
    </source>
</evidence>
<reference evidence="2 3" key="1">
    <citation type="submission" date="2019-02" db="EMBL/GenBank/DDBJ databases">
        <authorList>
            <person name="Li S.-H."/>
        </authorList>
    </citation>
    <scope>NUCLEOTIDE SEQUENCE [LARGE SCALE GENOMIC DNA]</scope>
    <source>
        <strain evidence="2 3">IMCC14385</strain>
    </source>
</reference>